<sequence>MPIGFIGLGAMGAPLATRLMEAGRELVIHTRRREAAAPFEALGALWVPTPRDVAAKASEIFTMLPGPAEVEAVVFGTDGLAKGLSAGATLIDMTTSAPAAVRALGERLAARGVALLDAPVSGGPKGARTGRLAIWVSGSEAAFETCRPLLDLLGDRVMFLGALGAATTAKLVHNSANYGIQMVLAEVITIGVKAGVDPAVLFAAIREGSLGRQNVVDRLADQFLPAAFDEVSFALDLAFKDVALAVALAQEAGVPARFTAMTLADMTEARNRGWGKRDSRVAMLVQEERAGVAIKVDRETLDGILNRGK</sequence>
<dbReference type="InterPro" id="IPR015815">
    <property type="entry name" value="HIBADH-related"/>
</dbReference>
<keyword evidence="1 7" id="KW-0560">Oxidoreductase</keyword>
<evidence type="ECO:0000256" key="1">
    <source>
        <dbReference type="ARBA" id="ARBA00023002"/>
    </source>
</evidence>
<keyword evidence="9" id="KW-1185">Reference proteome</keyword>
<dbReference type="SUPFAM" id="SSF51735">
    <property type="entry name" value="NAD(P)-binding Rossmann-fold domains"/>
    <property type="match status" value="1"/>
</dbReference>
<dbReference type="AlphaFoldDB" id="A0A9W6CQG8"/>
<dbReference type="PANTHER" id="PTHR43060:SF15">
    <property type="entry name" value="3-HYDROXYISOBUTYRATE DEHYDROGENASE-LIKE 1, MITOCHONDRIAL-RELATED"/>
    <property type="match status" value="1"/>
</dbReference>
<evidence type="ECO:0000313" key="7">
    <source>
        <dbReference type="EMBL" id="MDR6335802.1"/>
    </source>
</evidence>
<dbReference type="Proteomes" id="UP001144397">
    <property type="component" value="Unassembled WGS sequence"/>
</dbReference>
<dbReference type="Pfam" id="PF03446">
    <property type="entry name" value="NAD_binding_2"/>
    <property type="match status" value="1"/>
</dbReference>
<feature type="domain" description="3-hydroxyisobutyrate dehydrogenase-like NAD-binding" evidence="5">
    <location>
        <begin position="164"/>
        <end position="279"/>
    </location>
</feature>
<gene>
    <name evidence="6" type="primary">mmsB</name>
    <name evidence="7" type="ORF">GGQ86_004300</name>
    <name evidence="6" type="ORF">XFLAVUS301_39650</name>
</gene>
<comment type="caution">
    <text evidence="6">The sequence shown here is derived from an EMBL/GenBank/DDBJ whole genome shotgun (WGS) entry which is preliminary data.</text>
</comment>
<evidence type="ECO:0000256" key="2">
    <source>
        <dbReference type="ARBA" id="ARBA00023027"/>
    </source>
</evidence>
<reference evidence="7 9" key="2">
    <citation type="submission" date="2023-07" db="EMBL/GenBank/DDBJ databases">
        <title>Genomic Encyclopedia of Type Strains, Phase IV (KMG-IV): sequencing the most valuable type-strain genomes for metagenomic binning, comparative biology and taxonomic classification.</title>
        <authorList>
            <person name="Goeker M."/>
        </authorList>
    </citation>
    <scope>NUCLEOTIDE SEQUENCE [LARGE SCALE GENOMIC DNA]</scope>
    <source>
        <strain evidence="7 9">DSM 338</strain>
    </source>
</reference>
<dbReference type="RefSeq" id="WP_281809078.1">
    <property type="nucleotide sequence ID" value="NZ_BSDO01000007.1"/>
</dbReference>
<name>A0A9W6CQG8_XANFL</name>
<dbReference type="InterPro" id="IPR006115">
    <property type="entry name" value="6PGDH_NADP-bd"/>
</dbReference>
<dbReference type="EMBL" id="JAVDPY010000009">
    <property type="protein sequence ID" value="MDR6335802.1"/>
    <property type="molecule type" value="Genomic_DNA"/>
</dbReference>
<accession>A0A9W6CQG8</accession>
<dbReference type="EC" id="1.1.1.31" evidence="7"/>
<dbReference type="InterPro" id="IPR036291">
    <property type="entry name" value="NAD(P)-bd_dom_sf"/>
</dbReference>
<dbReference type="GeneID" id="95764739"/>
<dbReference type="Gene3D" id="3.40.50.720">
    <property type="entry name" value="NAD(P)-binding Rossmann-like Domain"/>
    <property type="match status" value="1"/>
</dbReference>
<evidence type="ECO:0000313" key="8">
    <source>
        <dbReference type="Proteomes" id="UP001144397"/>
    </source>
</evidence>
<dbReference type="PANTHER" id="PTHR43060">
    <property type="entry name" value="3-HYDROXYISOBUTYRATE DEHYDROGENASE-LIKE 1, MITOCHONDRIAL-RELATED"/>
    <property type="match status" value="1"/>
</dbReference>
<reference evidence="6" key="1">
    <citation type="submission" date="2022-12" db="EMBL/GenBank/DDBJ databases">
        <title>Reference genome sequencing for broad-spectrum identification of bacterial and archaeal isolates by mass spectrometry.</title>
        <authorList>
            <person name="Sekiguchi Y."/>
            <person name="Tourlousse D.M."/>
        </authorList>
    </citation>
    <scope>NUCLEOTIDE SEQUENCE</scope>
    <source>
        <strain evidence="6">301</strain>
    </source>
</reference>
<evidence type="ECO:0000259" key="4">
    <source>
        <dbReference type="Pfam" id="PF03446"/>
    </source>
</evidence>
<proteinExistence type="predicted"/>
<dbReference type="EMBL" id="BSDO01000007">
    <property type="protein sequence ID" value="GLI24291.1"/>
    <property type="molecule type" value="Genomic_DNA"/>
</dbReference>
<feature type="domain" description="6-phosphogluconate dehydrogenase NADP-binding" evidence="4">
    <location>
        <begin position="3"/>
        <end position="161"/>
    </location>
</feature>
<dbReference type="GO" id="GO:0051287">
    <property type="term" value="F:NAD binding"/>
    <property type="evidence" value="ECO:0007669"/>
    <property type="project" value="InterPro"/>
</dbReference>
<dbReference type="Gene3D" id="1.10.1040.10">
    <property type="entry name" value="N-(1-d-carboxylethyl)-l-norvaline Dehydrogenase, domain 2"/>
    <property type="match status" value="1"/>
</dbReference>
<evidence type="ECO:0000313" key="9">
    <source>
        <dbReference type="Proteomes" id="UP001245370"/>
    </source>
</evidence>
<dbReference type="InterPro" id="IPR008927">
    <property type="entry name" value="6-PGluconate_DH-like_C_sf"/>
</dbReference>
<keyword evidence="2" id="KW-0520">NAD</keyword>
<feature type="active site" evidence="3">
    <location>
        <position position="170"/>
    </location>
</feature>
<evidence type="ECO:0000259" key="5">
    <source>
        <dbReference type="Pfam" id="PF14833"/>
    </source>
</evidence>
<dbReference type="InterPro" id="IPR029154">
    <property type="entry name" value="HIBADH-like_NADP-bd"/>
</dbReference>
<dbReference type="GO" id="GO:0050661">
    <property type="term" value="F:NADP binding"/>
    <property type="evidence" value="ECO:0007669"/>
    <property type="project" value="InterPro"/>
</dbReference>
<dbReference type="InterPro" id="IPR013328">
    <property type="entry name" value="6PGD_dom2"/>
</dbReference>
<dbReference type="Pfam" id="PF14833">
    <property type="entry name" value="NAD_binding_11"/>
    <property type="match status" value="1"/>
</dbReference>
<dbReference type="SUPFAM" id="SSF48179">
    <property type="entry name" value="6-phosphogluconate dehydrogenase C-terminal domain-like"/>
    <property type="match status" value="1"/>
</dbReference>
<protein>
    <submittedName>
        <fullName evidence="6">3-hydroxyisobutyrate dehydrogenase</fullName>
        <ecNumber evidence="7">1.1.1.31</ecNumber>
    </submittedName>
</protein>
<dbReference type="Proteomes" id="UP001245370">
    <property type="component" value="Unassembled WGS sequence"/>
</dbReference>
<organism evidence="6 8">
    <name type="scientific">Xanthobacter flavus</name>
    <dbReference type="NCBI Taxonomy" id="281"/>
    <lineage>
        <taxon>Bacteria</taxon>
        <taxon>Pseudomonadati</taxon>
        <taxon>Pseudomonadota</taxon>
        <taxon>Alphaproteobacteria</taxon>
        <taxon>Hyphomicrobiales</taxon>
        <taxon>Xanthobacteraceae</taxon>
        <taxon>Xanthobacter</taxon>
    </lineage>
</organism>
<dbReference type="PIRSF" id="PIRSF000103">
    <property type="entry name" value="HIBADH"/>
    <property type="match status" value="1"/>
</dbReference>
<evidence type="ECO:0000313" key="6">
    <source>
        <dbReference type="EMBL" id="GLI24291.1"/>
    </source>
</evidence>
<evidence type="ECO:0000256" key="3">
    <source>
        <dbReference type="PIRSR" id="PIRSR000103-1"/>
    </source>
</evidence>
<dbReference type="GO" id="GO:0008442">
    <property type="term" value="F:3-hydroxyisobutyrate dehydrogenase activity"/>
    <property type="evidence" value="ECO:0007669"/>
    <property type="project" value="UniProtKB-EC"/>
</dbReference>